<accession>A0A5E7DS13</accession>
<keyword evidence="1" id="KW-0472">Membrane</keyword>
<reference evidence="2 3" key="1">
    <citation type="submission" date="2019-09" db="EMBL/GenBank/DDBJ databases">
        <authorList>
            <person name="Chandra G."/>
            <person name="Truman W A."/>
        </authorList>
    </citation>
    <scope>NUCLEOTIDE SEQUENCE [LARGE SCALE GENOMIC DNA]</scope>
    <source>
        <strain evidence="2">PS712</strain>
    </source>
</reference>
<dbReference type="EMBL" id="CABVIB010000023">
    <property type="protein sequence ID" value="VVO20333.1"/>
    <property type="molecule type" value="Genomic_DNA"/>
</dbReference>
<proteinExistence type="predicted"/>
<dbReference type="OrthoDB" id="7031260at2"/>
<protein>
    <submittedName>
        <fullName evidence="2">Uncharacterized protein</fullName>
    </submittedName>
</protein>
<name>A0A5E7DS13_PSEFL</name>
<keyword evidence="1" id="KW-0812">Transmembrane</keyword>
<feature type="transmembrane region" description="Helical" evidence="1">
    <location>
        <begin position="31"/>
        <end position="53"/>
    </location>
</feature>
<dbReference type="AlphaFoldDB" id="A0A5E7DS13"/>
<dbReference type="Proteomes" id="UP000326018">
    <property type="component" value="Unassembled WGS sequence"/>
</dbReference>
<evidence type="ECO:0000256" key="1">
    <source>
        <dbReference type="SAM" id="Phobius"/>
    </source>
</evidence>
<sequence>MNNATDTSNDWSGFIANVIATWEWVERFFAALWSGLGWPHAVLIMFCVGVYYFKGEIKSVIPRIKRIGSDGFEVESQSPPVQPTVKDGEVKNIPKGDFPHTFDVALRIVQKDIEGKSDADALQHLIGDDAGWRVLWYFETIYSYIYGGQIRLLQLLNQRGTMGMTLAEVEAEWEEHKSRNKPTMDKWEMQPYLDFLKSRELILLEGDTLKITFTGNEFLTWMAKYGRSDNRLW</sequence>
<evidence type="ECO:0000313" key="3">
    <source>
        <dbReference type="Proteomes" id="UP000326018"/>
    </source>
</evidence>
<gene>
    <name evidence="2" type="ORF">PS712_04182</name>
</gene>
<keyword evidence="1" id="KW-1133">Transmembrane helix</keyword>
<dbReference type="RefSeq" id="WP_150704057.1">
    <property type="nucleotide sequence ID" value="NZ_CABVIB010000023.1"/>
</dbReference>
<organism evidence="2 3">
    <name type="scientific">Pseudomonas fluorescens</name>
    <dbReference type="NCBI Taxonomy" id="294"/>
    <lineage>
        <taxon>Bacteria</taxon>
        <taxon>Pseudomonadati</taxon>
        <taxon>Pseudomonadota</taxon>
        <taxon>Gammaproteobacteria</taxon>
        <taxon>Pseudomonadales</taxon>
        <taxon>Pseudomonadaceae</taxon>
        <taxon>Pseudomonas</taxon>
    </lineage>
</organism>
<evidence type="ECO:0000313" key="2">
    <source>
        <dbReference type="EMBL" id="VVO20333.1"/>
    </source>
</evidence>